<evidence type="ECO:0000256" key="6">
    <source>
        <dbReference type="ARBA" id="ARBA00023136"/>
    </source>
</evidence>
<dbReference type="PROSITE" id="PS50893">
    <property type="entry name" value="ABC_TRANSPORTER_2"/>
    <property type="match status" value="1"/>
</dbReference>
<dbReference type="PANTHER" id="PTHR42788">
    <property type="entry name" value="TAURINE IMPORT ATP-BINDING PROTEIN-RELATED"/>
    <property type="match status" value="1"/>
</dbReference>
<keyword evidence="6" id="KW-0472">Membrane</keyword>
<evidence type="ECO:0000313" key="9">
    <source>
        <dbReference type="Proteomes" id="UP001221217"/>
    </source>
</evidence>
<dbReference type="InterPro" id="IPR003593">
    <property type="entry name" value="AAA+_ATPase"/>
</dbReference>
<dbReference type="GO" id="GO:0005886">
    <property type="term" value="C:plasma membrane"/>
    <property type="evidence" value="ECO:0007669"/>
    <property type="project" value="UniProtKB-SubCell"/>
</dbReference>
<evidence type="ECO:0000256" key="1">
    <source>
        <dbReference type="ARBA" id="ARBA00004202"/>
    </source>
</evidence>
<evidence type="ECO:0000313" key="8">
    <source>
        <dbReference type="EMBL" id="MDC7225795.1"/>
    </source>
</evidence>
<evidence type="ECO:0000256" key="5">
    <source>
        <dbReference type="ARBA" id="ARBA00022840"/>
    </source>
</evidence>
<dbReference type="AlphaFoldDB" id="A0AAJ1IE64"/>
<dbReference type="EMBL" id="JAQQAL010000010">
    <property type="protein sequence ID" value="MDC7225795.1"/>
    <property type="molecule type" value="Genomic_DNA"/>
</dbReference>
<comment type="subcellular location">
    <subcellularLocation>
        <location evidence="1">Cell membrane</location>
        <topology evidence="1">Peripheral membrane protein</topology>
    </subcellularLocation>
</comment>
<gene>
    <name evidence="8" type="ORF">PQJ61_03405</name>
</gene>
<evidence type="ECO:0000259" key="7">
    <source>
        <dbReference type="PROSITE" id="PS50893"/>
    </source>
</evidence>
<organism evidence="8 9">
    <name type="scientific">Candidatus Thalassospirochaeta sargassi</name>
    <dbReference type="NCBI Taxonomy" id="3119039"/>
    <lineage>
        <taxon>Bacteria</taxon>
        <taxon>Pseudomonadati</taxon>
        <taxon>Spirochaetota</taxon>
        <taxon>Spirochaetia</taxon>
        <taxon>Spirochaetales</taxon>
        <taxon>Spirochaetaceae</taxon>
        <taxon>Candidatus Thalassospirochaeta</taxon>
    </lineage>
</organism>
<dbReference type="SUPFAM" id="SSF52540">
    <property type="entry name" value="P-loop containing nucleoside triphosphate hydrolases"/>
    <property type="match status" value="1"/>
</dbReference>
<evidence type="ECO:0000256" key="4">
    <source>
        <dbReference type="ARBA" id="ARBA00022741"/>
    </source>
</evidence>
<reference evidence="8 9" key="1">
    <citation type="submission" date="2022-12" db="EMBL/GenBank/DDBJ databases">
        <title>Metagenome assembled genome from gulf of manar.</title>
        <authorList>
            <person name="Kohli P."/>
            <person name="Pk S."/>
            <person name="Venkata Ramana C."/>
            <person name="Sasikala C."/>
        </authorList>
    </citation>
    <scope>NUCLEOTIDE SEQUENCE [LARGE SCALE GENOMIC DNA]</scope>
    <source>
        <strain evidence="8">JB008</strain>
    </source>
</reference>
<evidence type="ECO:0000256" key="2">
    <source>
        <dbReference type="ARBA" id="ARBA00022448"/>
    </source>
</evidence>
<sequence length="263" mass="29681">MIKLEKINMIFGEGTPDRNHVLRDVDLQINKGDFITIIGSNGAGKTTLFNVVSGNKRPSSGKVIVNNKDVTNHPEYKRAKYIGRIFQDPLLGTAGNMSISDNMLVAGNKGFKGLKISLNRKKREYFREQLKYLDIELENRMSDNVGMLSGGQRQALTLLMMSLSRPELVLLDEHTAALDPRNASKVMELTDKFIDEYGFTVMMITHNMQHAIDNGNRLLMMDEGRIILDISGEEKNSMTVESLIKKFHDIRNKDFATDKTLLS</sequence>
<proteinExistence type="predicted"/>
<feature type="domain" description="ABC transporter" evidence="7">
    <location>
        <begin position="2"/>
        <end position="248"/>
    </location>
</feature>
<dbReference type="PANTHER" id="PTHR42788:SF7">
    <property type="entry name" value="NITRATE ABC TRANSPORTER ATP-BINDING PROTEIN"/>
    <property type="match status" value="1"/>
</dbReference>
<keyword evidence="3" id="KW-1003">Cell membrane</keyword>
<dbReference type="Pfam" id="PF00005">
    <property type="entry name" value="ABC_tran"/>
    <property type="match status" value="1"/>
</dbReference>
<comment type="caution">
    <text evidence="8">The sequence shown here is derived from an EMBL/GenBank/DDBJ whole genome shotgun (WGS) entry which is preliminary data.</text>
</comment>
<evidence type="ECO:0000256" key="3">
    <source>
        <dbReference type="ARBA" id="ARBA00022475"/>
    </source>
</evidence>
<dbReference type="GO" id="GO:0005524">
    <property type="term" value="F:ATP binding"/>
    <property type="evidence" value="ECO:0007669"/>
    <property type="project" value="UniProtKB-KW"/>
</dbReference>
<dbReference type="PROSITE" id="PS00211">
    <property type="entry name" value="ABC_TRANSPORTER_1"/>
    <property type="match status" value="1"/>
</dbReference>
<dbReference type="Gene3D" id="3.40.50.300">
    <property type="entry name" value="P-loop containing nucleotide triphosphate hydrolases"/>
    <property type="match status" value="1"/>
</dbReference>
<protein>
    <submittedName>
        <fullName evidence="8">ATP-binding cassette domain-containing protein</fullName>
    </submittedName>
</protein>
<dbReference type="InterPro" id="IPR027417">
    <property type="entry name" value="P-loop_NTPase"/>
</dbReference>
<keyword evidence="4" id="KW-0547">Nucleotide-binding</keyword>
<dbReference type="InterPro" id="IPR017871">
    <property type="entry name" value="ABC_transporter-like_CS"/>
</dbReference>
<dbReference type="InterPro" id="IPR050166">
    <property type="entry name" value="ABC_transporter_ATP-bind"/>
</dbReference>
<dbReference type="InterPro" id="IPR003439">
    <property type="entry name" value="ABC_transporter-like_ATP-bd"/>
</dbReference>
<accession>A0AAJ1IE64</accession>
<dbReference type="Proteomes" id="UP001221217">
    <property type="component" value="Unassembled WGS sequence"/>
</dbReference>
<dbReference type="GO" id="GO:0016887">
    <property type="term" value="F:ATP hydrolysis activity"/>
    <property type="evidence" value="ECO:0007669"/>
    <property type="project" value="InterPro"/>
</dbReference>
<keyword evidence="5 8" id="KW-0067">ATP-binding</keyword>
<name>A0AAJ1IE64_9SPIO</name>
<keyword evidence="2" id="KW-0813">Transport</keyword>
<dbReference type="SMART" id="SM00382">
    <property type="entry name" value="AAA"/>
    <property type="match status" value="1"/>
</dbReference>